<dbReference type="InterPro" id="IPR023408">
    <property type="entry name" value="MscS_beta-dom_sf"/>
</dbReference>
<dbReference type="InterPro" id="IPR045276">
    <property type="entry name" value="YbiO_bact"/>
</dbReference>
<keyword evidence="3" id="KW-1003">Cell membrane</keyword>
<feature type="transmembrane region" description="Helical" evidence="7">
    <location>
        <begin position="82"/>
        <end position="101"/>
    </location>
</feature>
<dbReference type="InterPro" id="IPR010920">
    <property type="entry name" value="LSM_dom_sf"/>
</dbReference>
<comment type="subcellular location">
    <subcellularLocation>
        <location evidence="1">Cell membrane</location>
        <topology evidence="1">Multi-pass membrane protein</topology>
    </subcellularLocation>
</comment>
<accession>A0A0R2L6I6</accession>
<keyword evidence="6 7" id="KW-0472">Membrane</keyword>
<evidence type="ECO:0000256" key="2">
    <source>
        <dbReference type="ARBA" id="ARBA00008017"/>
    </source>
</evidence>
<dbReference type="Pfam" id="PF21088">
    <property type="entry name" value="MS_channel_1st"/>
    <property type="match status" value="1"/>
</dbReference>
<reference evidence="10 11" key="1">
    <citation type="journal article" date="2015" name="Genome Announc.">
        <title>Expanding the biotechnology potential of lactobacilli through comparative genomics of 213 strains and associated genera.</title>
        <authorList>
            <person name="Sun Z."/>
            <person name="Harris H.M."/>
            <person name="McCann A."/>
            <person name="Guo C."/>
            <person name="Argimon S."/>
            <person name="Zhang W."/>
            <person name="Yang X."/>
            <person name="Jeffery I.B."/>
            <person name="Cooney J.C."/>
            <person name="Kagawa T.F."/>
            <person name="Liu W."/>
            <person name="Song Y."/>
            <person name="Salvetti E."/>
            <person name="Wrobel A."/>
            <person name="Rasinkangas P."/>
            <person name="Parkhill J."/>
            <person name="Rea M.C."/>
            <person name="O'Sullivan O."/>
            <person name="Ritari J."/>
            <person name="Douillard F.P."/>
            <person name="Paul Ross R."/>
            <person name="Yang R."/>
            <person name="Briner A.E."/>
            <person name="Felis G.E."/>
            <person name="de Vos W.M."/>
            <person name="Barrangou R."/>
            <person name="Klaenhammer T.R."/>
            <person name="Caufield P.W."/>
            <person name="Cui Y."/>
            <person name="Zhang H."/>
            <person name="O'Toole P.W."/>
        </authorList>
    </citation>
    <scope>NUCLEOTIDE SEQUENCE [LARGE SCALE GENOMIC DNA]</scope>
    <source>
        <strain evidence="10 11">DSM 22696</strain>
    </source>
</reference>
<dbReference type="SUPFAM" id="SSF82861">
    <property type="entry name" value="Mechanosensitive channel protein MscS (YggB), transmembrane region"/>
    <property type="match status" value="1"/>
</dbReference>
<organism evidence="10 11">
    <name type="scientific">Furfurilactobacillus siliginis</name>
    <dbReference type="NCBI Taxonomy" id="348151"/>
    <lineage>
        <taxon>Bacteria</taxon>
        <taxon>Bacillati</taxon>
        <taxon>Bacillota</taxon>
        <taxon>Bacilli</taxon>
        <taxon>Lactobacillales</taxon>
        <taxon>Lactobacillaceae</taxon>
        <taxon>Furfurilactobacillus</taxon>
    </lineage>
</organism>
<comment type="caution">
    <text evidence="10">The sequence shown here is derived from an EMBL/GenBank/DDBJ whole genome shotgun (WGS) entry which is preliminary data.</text>
</comment>
<keyword evidence="5 7" id="KW-1133">Transmembrane helix</keyword>
<dbReference type="PATRIC" id="fig|348151.3.peg.111"/>
<dbReference type="PANTHER" id="PTHR30460:SF0">
    <property type="entry name" value="MODERATE CONDUCTANCE MECHANOSENSITIVE CHANNEL YBIO"/>
    <property type="match status" value="1"/>
</dbReference>
<feature type="transmembrane region" description="Helical" evidence="7">
    <location>
        <begin position="107"/>
        <end position="132"/>
    </location>
</feature>
<dbReference type="Proteomes" id="UP000051139">
    <property type="component" value="Unassembled WGS sequence"/>
</dbReference>
<dbReference type="PANTHER" id="PTHR30460">
    <property type="entry name" value="MODERATE CONDUCTANCE MECHANOSENSITIVE CHANNEL YBIO"/>
    <property type="match status" value="1"/>
</dbReference>
<evidence type="ECO:0000256" key="1">
    <source>
        <dbReference type="ARBA" id="ARBA00004651"/>
    </source>
</evidence>
<dbReference type="GO" id="GO:0005886">
    <property type="term" value="C:plasma membrane"/>
    <property type="evidence" value="ECO:0007669"/>
    <property type="project" value="UniProtKB-SubCell"/>
</dbReference>
<evidence type="ECO:0000256" key="4">
    <source>
        <dbReference type="ARBA" id="ARBA00022692"/>
    </source>
</evidence>
<feature type="transmembrane region" description="Helical" evidence="7">
    <location>
        <begin position="29"/>
        <end position="51"/>
    </location>
</feature>
<evidence type="ECO:0000313" key="10">
    <source>
        <dbReference type="EMBL" id="KRN97186.1"/>
    </source>
</evidence>
<evidence type="ECO:0000259" key="8">
    <source>
        <dbReference type="Pfam" id="PF00924"/>
    </source>
</evidence>
<evidence type="ECO:0000259" key="9">
    <source>
        <dbReference type="Pfam" id="PF21088"/>
    </source>
</evidence>
<sequence length="277" mass="30831">MERIMKSFALNQYFDQFRWRTLGPQLINIVVQVILYTVVFWLVNRLAIFLIDRSFDTYMKSKRINKKRADTLHTLIRNTTRYVVVFFAIYTILSVLGFPIGTLIASAGIVTVIVGLGAQGIIRDVIAGFLILMEQQMEVGDNVIINDKTTGRVVAFGLRITTVKDANGGLNYITNSSITTVTNLSRSNLRVQIDVPYQEASQTTIVTKAIKQVNERLLPKHPEIVGRALIQGPSLLPDTHGLMVSVTFFVKNGDAANVKATFTTAYLTAIAQTETTD</sequence>
<dbReference type="SUPFAM" id="SSF50182">
    <property type="entry name" value="Sm-like ribonucleoproteins"/>
    <property type="match status" value="1"/>
</dbReference>
<evidence type="ECO:0000256" key="6">
    <source>
        <dbReference type="ARBA" id="ARBA00023136"/>
    </source>
</evidence>
<gene>
    <name evidence="10" type="ORF">IV55_GL000108</name>
</gene>
<feature type="domain" description="Mechanosensitive ion channel transmembrane helices 2/3" evidence="9">
    <location>
        <begin position="79"/>
        <end position="119"/>
    </location>
</feature>
<dbReference type="EMBL" id="JQCB01000001">
    <property type="protein sequence ID" value="KRN97186.1"/>
    <property type="molecule type" value="Genomic_DNA"/>
</dbReference>
<dbReference type="Gene3D" id="1.10.287.1260">
    <property type="match status" value="1"/>
</dbReference>
<evidence type="ECO:0000313" key="11">
    <source>
        <dbReference type="Proteomes" id="UP000051139"/>
    </source>
</evidence>
<dbReference type="Gene3D" id="2.30.30.60">
    <property type="match status" value="1"/>
</dbReference>
<dbReference type="GO" id="GO:0008381">
    <property type="term" value="F:mechanosensitive monoatomic ion channel activity"/>
    <property type="evidence" value="ECO:0007669"/>
    <property type="project" value="InterPro"/>
</dbReference>
<comment type="similarity">
    <text evidence="2">Belongs to the MscS (TC 1.A.23) family.</text>
</comment>
<dbReference type="STRING" id="348151.IV55_GL000108"/>
<dbReference type="Pfam" id="PF00924">
    <property type="entry name" value="MS_channel_2nd"/>
    <property type="match status" value="1"/>
</dbReference>
<evidence type="ECO:0000256" key="3">
    <source>
        <dbReference type="ARBA" id="ARBA00022475"/>
    </source>
</evidence>
<dbReference type="InterPro" id="IPR049142">
    <property type="entry name" value="MS_channel_1st"/>
</dbReference>
<evidence type="ECO:0000256" key="5">
    <source>
        <dbReference type="ARBA" id="ARBA00022989"/>
    </source>
</evidence>
<keyword evidence="11" id="KW-1185">Reference proteome</keyword>
<evidence type="ECO:0000256" key="7">
    <source>
        <dbReference type="SAM" id="Phobius"/>
    </source>
</evidence>
<dbReference type="InterPro" id="IPR011014">
    <property type="entry name" value="MscS_channel_TM-2"/>
</dbReference>
<dbReference type="InterPro" id="IPR006685">
    <property type="entry name" value="MscS_channel_2nd"/>
</dbReference>
<proteinExistence type="inferred from homology"/>
<feature type="domain" description="Mechanosensitive ion channel MscS" evidence="8">
    <location>
        <begin position="121"/>
        <end position="186"/>
    </location>
</feature>
<dbReference type="AlphaFoldDB" id="A0A0R2L6I6"/>
<name>A0A0R2L6I6_9LACO</name>
<keyword evidence="4 7" id="KW-0812">Transmembrane</keyword>
<protein>
    <submittedName>
        <fullName evidence="10">Uncharacterized protein</fullName>
    </submittedName>
</protein>